<reference evidence="3 4" key="1">
    <citation type="journal article" date="2019" name="Sci. Rep.">
        <title>A high-quality genome of Eragrostis curvula grass provides insights into Poaceae evolution and supports new strategies to enhance forage quality.</title>
        <authorList>
            <person name="Carballo J."/>
            <person name="Santos B.A.C.M."/>
            <person name="Zappacosta D."/>
            <person name="Garbus I."/>
            <person name="Selva J.P."/>
            <person name="Gallo C.A."/>
            <person name="Diaz A."/>
            <person name="Albertini E."/>
            <person name="Caccamo M."/>
            <person name="Echenique V."/>
        </authorList>
    </citation>
    <scope>NUCLEOTIDE SEQUENCE [LARGE SCALE GENOMIC DNA]</scope>
    <source>
        <strain evidence="4">cv. Victoria</strain>
        <tissue evidence="3">Leaf</tissue>
    </source>
</reference>
<dbReference type="PANTHER" id="PTHR45749">
    <property type="match status" value="1"/>
</dbReference>
<organism evidence="3 4">
    <name type="scientific">Eragrostis curvula</name>
    <name type="common">weeping love grass</name>
    <dbReference type="NCBI Taxonomy" id="38414"/>
    <lineage>
        <taxon>Eukaryota</taxon>
        <taxon>Viridiplantae</taxon>
        <taxon>Streptophyta</taxon>
        <taxon>Embryophyta</taxon>
        <taxon>Tracheophyta</taxon>
        <taxon>Spermatophyta</taxon>
        <taxon>Magnoliopsida</taxon>
        <taxon>Liliopsida</taxon>
        <taxon>Poales</taxon>
        <taxon>Poaceae</taxon>
        <taxon>PACMAD clade</taxon>
        <taxon>Chloridoideae</taxon>
        <taxon>Eragrostideae</taxon>
        <taxon>Eragrostidinae</taxon>
        <taxon>Eragrostis</taxon>
    </lineage>
</organism>
<proteinExistence type="predicted"/>
<evidence type="ECO:0000313" key="4">
    <source>
        <dbReference type="Proteomes" id="UP000324897"/>
    </source>
</evidence>
<name>A0A5J9SII7_9POAL</name>
<dbReference type="PANTHER" id="PTHR45749:SF34">
    <property type="entry name" value="ZINC FINGER MYM-TYPE PROTEIN 1-LIKE"/>
    <property type="match status" value="1"/>
</dbReference>
<comment type="caution">
    <text evidence="3">The sequence shown here is derived from an EMBL/GenBank/DDBJ whole genome shotgun (WGS) entry which is preliminary data.</text>
</comment>
<feature type="compositionally biased region" description="Low complexity" evidence="1">
    <location>
        <begin position="170"/>
        <end position="181"/>
    </location>
</feature>
<dbReference type="Proteomes" id="UP000324897">
    <property type="component" value="Unassembled WGS sequence"/>
</dbReference>
<dbReference type="Gramene" id="TVT98773">
    <property type="protein sequence ID" value="TVT98773"/>
    <property type="gene ID" value="EJB05_55901"/>
</dbReference>
<evidence type="ECO:0000256" key="1">
    <source>
        <dbReference type="SAM" id="MobiDB-lite"/>
    </source>
</evidence>
<dbReference type="InterPro" id="IPR025398">
    <property type="entry name" value="DUF4371"/>
</dbReference>
<feature type="domain" description="DUF4371" evidence="2">
    <location>
        <begin position="179"/>
        <end position="343"/>
    </location>
</feature>
<dbReference type="AlphaFoldDB" id="A0A5J9SII7"/>
<accession>A0A5J9SII7</accession>
<dbReference type="OrthoDB" id="1739706at2759"/>
<evidence type="ECO:0000313" key="3">
    <source>
        <dbReference type="EMBL" id="TVT98773.1"/>
    </source>
</evidence>
<gene>
    <name evidence="3" type="ORF">EJB05_55901</name>
</gene>
<protein>
    <recommendedName>
        <fullName evidence="2">DUF4371 domain-containing protein</fullName>
    </recommendedName>
</protein>
<feature type="compositionally biased region" description="Basic and acidic residues" evidence="1">
    <location>
        <begin position="153"/>
        <end position="167"/>
    </location>
</feature>
<dbReference type="Pfam" id="PF14291">
    <property type="entry name" value="DUF4371"/>
    <property type="match status" value="1"/>
</dbReference>
<feature type="non-terminal residue" evidence="3">
    <location>
        <position position="1"/>
    </location>
</feature>
<sequence>MVKEGPTTQGWRAKITNTRLEGLNDTRPKLLFHFQKTPGPSWLVGLGTRQYLRHFGHRPGGATNRRRRQLLLQPEVGLGIWALGAQLLSLAIPPVWRPHFGSTPAQLFSEMKRYYQPVPKGNRENAASKNPEPQNKLARAEVGFQVDPPKGSNNREMEHSKIFDSKRRSASPAASSNCSESGNPYEVCLRISLVCARYLLRQGIPFYHIDPSYTWDKGHFLEMVDWYQGFDKNVKRAFDMLGPDRCHEMASIQFQKDMVKACAEEVAQAIREEIGDSRFSVLIDDTTDISNKEQMGIILRFVNKQGKVIERFLGLEWVNDTTPTAIKGYLVGLLARHGLSISRI</sequence>
<feature type="region of interest" description="Disordered" evidence="1">
    <location>
        <begin position="118"/>
        <end position="182"/>
    </location>
</feature>
<keyword evidence="4" id="KW-1185">Reference proteome</keyword>
<dbReference type="EMBL" id="RWGY01000809">
    <property type="protein sequence ID" value="TVT98773.1"/>
    <property type="molecule type" value="Genomic_DNA"/>
</dbReference>
<evidence type="ECO:0000259" key="2">
    <source>
        <dbReference type="Pfam" id="PF14291"/>
    </source>
</evidence>